<dbReference type="AlphaFoldDB" id="A0A395XL68"/>
<keyword evidence="1" id="KW-0812">Transmembrane</keyword>
<proteinExistence type="predicted"/>
<evidence type="ECO:0000256" key="1">
    <source>
        <dbReference type="SAM" id="Phobius"/>
    </source>
</evidence>
<evidence type="ECO:0000313" key="3">
    <source>
        <dbReference type="Proteomes" id="UP000266376"/>
    </source>
</evidence>
<name>A0A395XL68_9FIRM</name>
<protein>
    <submittedName>
        <fullName evidence="2">Uncharacterized protein</fullName>
    </submittedName>
</protein>
<dbReference type="EMBL" id="QSAJ01000021">
    <property type="protein sequence ID" value="RGW52673.1"/>
    <property type="molecule type" value="Genomic_DNA"/>
</dbReference>
<feature type="transmembrane region" description="Helical" evidence="1">
    <location>
        <begin position="103"/>
        <end position="130"/>
    </location>
</feature>
<feature type="transmembrane region" description="Helical" evidence="1">
    <location>
        <begin position="244"/>
        <end position="266"/>
    </location>
</feature>
<comment type="caution">
    <text evidence="2">The sequence shown here is derived from an EMBL/GenBank/DDBJ whole genome shotgun (WGS) entry which is preliminary data.</text>
</comment>
<feature type="transmembrane region" description="Helical" evidence="1">
    <location>
        <begin position="12"/>
        <end position="31"/>
    </location>
</feature>
<sequence length="278" mass="30786">MLGKIIKYDMKAMNRFLIIIHAFLLIYAFFIRILITGRLTANNVHNLGNTYFLILGLTVSFGIILLTCVAFATSIIIAVHFYKSTYSDEGYLTHTLPVKKGTLLIAKVIAGTIWCIIDIIGLFAAIYIAAWVPYVKDSLSGNKALLMEIFGLGSHLGVFGSIAFYIFFMIAGTVANVILYYACISLGQIFTGHRVFGAVAMYFIVTFIESISCLLIFIPLGLLSTRAVTIGTSTTLYMSTPSQYMLGLLGISLALTIIWSVILYIITYYRLNRKLNLA</sequence>
<gene>
    <name evidence="2" type="ORF">DWV67_09365</name>
</gene>
<organism evidence="2 3">
    <name type="scientific">Dorea formicigenerans</name>
    <dbReference type="NCBI Taxonomy" id="39486"/>
    <lineage>
        <taxon>Bacteria</taxon>
        <taxon>Bacillati</taxon>
        <taxon>Bacillota</taxon>
        <taxon>Clostridia</taxon>
        <taxon>Lachnospirales</taxon>
        <taxon>Lachnospiraceae</taxon>
        <taxon>Dorea</taxon>
    </lineage>
</organism>
<feature type="transmembrane region" description="Helical" evidence="1">
    <location>
        <begin position="162"/>
        <end position="183"/>
    </location>
</feature>
<accession>A0A395XL68</accession>
<evidence type="ECO:0000313" key="2">
    <source>
        <dbReference type="EMBL" id="RGW52673.1"/>
    </source>
</evidence>
<keyword evidence="1" id="KW-1133">Transmembrane helix</keyword>
<keyword evidence="1" id="KW-0472">Membrane</keyword>
<feature type="transmembrane region" description="Helical" evidence="1">
    <location>
        <begin position="195"/>
        <end position="224"/>
    </location>
</feature>
<reference evidence="2 3" key="1">
    <citation type="submission" date="2018-08" db="EMBL/GenBank/DDBJ databases">
        <title>A genome reference for cultivated species of the human gut microbiota.</title>
        <authorList>
            <person name="Zou Y."/>
            <person name="Xue W."/>
            <person name="Luo G."/>
        </authorList>
    </citation>
    <scope>NUCLEOTIDE SEQUENCE [LARGE SCALE GENOMIC DNA]</scope>
    <source>
        <strain evidence="2 3">AF12-11</strain>
    </source>
</reference>
<dbReference type="Proteomes" id="UP000266376">
    <property type="component" value="Unassembled WGS sequence"/>
</dbReference>
<feature type="transmembrane region" description="Helical" evidence="1">
    <location>
        <begin position="51"/>
        <end position="82"/>
    </location>
</feature>